<keyword evidence="6" id="KW-1185">Reference proteome</keyword>
<dbReference type="Proteomes" id="UP000694240">
    <property type="component" value="Unassembled WGS sequence"/>
</dbReference>
<accession>A0A8T1XAH7</accession>
<evidence type="ECO:0000259" key="2">
    <source>
        <dbReference type="Pfam" id="PF00078"/>
    </source>
</evidence>
<dbReference type="AlphaFoldDB" id="A0A8T1XAH7"/>
<feature type="compositionally biased region" description="Basic and acidic residues" evidence="1">
    <location>
        <begin position="37"/>
        <end position="47"/>
    </location>
</feature>
<dbReference type="Pfam" id="PF00078">
    <property type="entry name" value="RVT_1"/>
    <property type="match status" value="1"/>
</dbReference>
<proteinExistence type="predicted"/>
<dbReference type="Pfam" id="PF17919">
    <property type="entry name" value="RT_RNaseH_2"/>
    <property type="match status" value="1"/>
</dbReference>
<evidence type="ECO:0000259" key="3">
    <source>
        <dbReference type="Pfam" id="PF03732"/>
    </source>
</evidence>
<organism evidence="5 6">
    <name type="scientific">Arabidopsis thaliana x Arabidopsis arenosa</name>
    <dbReference type="NCBI Taxonomy" id="1240361"/>
    <lineage>
        <taxon>Eukaryota</taxon>
        <taxon>Viridiplantae</taxon>
        <taxon>Streptophyta</taxon>
        <taxon>Embryophyta</taxon>
        <taxon>Tracheophyta</taxon>
        <taxon>Spermatophyta</taxon>
        <taxon>Magnoliopsida</taxon>
        <taxon>eudicotyledons</taxon>
        <taxon>Gunneridae</taxon>
        <taxon>Pentapetalae</taxon>
        <taxon>rosids</taxon>
        <taxon>malvids</taxon>
        <taxon>Brassicales</taxon>
        <taxon>Brassicaceae</taxon>
        <taxon>Camelineae</taxon>
        <taxon>Arabidopsis</taxon>
    </lineage>
</organism>
<dbReference type="Pfam" id="PF03732">
    <property type="entry name" value="Retrotrans_gag"/>
    <property type="match status" value="1"/>
</dbReference>
<reference evidence="5 6" key="1">
    <citation type="submission" date="2020-12" db="EMBL/GenBank/DDBJ databases">
        <title>Concerted genomic and epigenomic changes stabilize Arabidopsis allopolyploids.</title>
        <authorList>
            <person name="Chen Z."/>
        </authorList>
    </citation>
    <scope>NUCLEOTIDE SEQUENCE [LARGE SCALE GENOMIC DNA]</scope>
    <source>
        <strain evidence="5">Allo738</strain>
        <tissue evidence="5">Leaf</tissue>
    </source>
</reference>
<name>A0A8T1XAH7_9BRAS</name>
<evidence type="ECO:0000259" key="4">
    <source>
        <dbReference type="Pfam" id="PF17919"/>
    </source>
</evidence>
<dbReference type="CDD" id="cd01647">
    <property type="entry name" value="RT_LTR"/>
    <property type="match status" value="1"/>
</dbReference>
<dbReference type="PANTHER" id="PTHR35046">
    <property type="entry name" value="ZINC KNUCKLE (CCHC-TYPE) FAMILY PROTEIN"/>
    <property type="match status" value="1"/>
</dbReference>
<dbReference type="GO" id="GO:0003964">
    <property type="term" value="F:RNA-directed DNA polymerase activity"/>
    <property type="evidence" value="ECO:0007669"/>
    <property type="project" value="UniProtKB-KW"/>
</dbReference>
<dbReference type="PANTHER" id="PTHR35046:SF9">
    <property type="entry name" value="RNA-DIRECTED DNA POLYMERASE"/>
    <property type="match status" value="1"/>
</dbReference>
<protein>
    <submittedName>
        <fullName evidence="5">Reverse transcriptase domain</fullName>
    </submittedName>
</protein>
<evidence type="ECO:0000256" key="1">
    <source>
        <dbReference type="SAM" id="MobiDB-lite"/>
    </source>
</evidence>
<dbReference type="InterPro" id="IPR005162">
    <property type="entry name" value="Retrotrans_gag_dom"/>
</dbReference>
<evidence type="ECO:0000313" key="5">
    <source>
        <dbReference type="EMBL" id="KAG7527890.1"/>
    </source>
</evidence>
<gene>
    <name evidence="5" type="ORF">ISN45_Un208g000010</name>
</gene>
<feature type="region of interest" description="Disordered" evidence="1">
    <location>
        <begin position="37"/>
        <end position="78"/>
    </location>
</feature>
<sequence length="803" mass="91536">MVTSDSSSGVSANNKVIIEALTIQMEKMMDAKLKPITDQLKGKEKAPGEQVIISDGARSRKEANHQTKDPRKETADKMPKNTTAATVTLLTGAAGEQDNDPDAYLDWEKKMELVFNCHNFANVNRVKVAATEFYDYALSWFVPSHYHRDLYSKLRKLTQGARSVEDYYQEMETLMLRAHIMEDSEATMSRFLGGLNREIQDRVEMQHYEELEGMLHKAILVEQQLKRKGSSRPRRAHATIRIVVRRVYCQAANWKLLVLRKVSKDPEKEQDMNSSPDEYETVRRTLPSETMVRKLGLKPQKHPKPYQLQWLNDDGEMSVENQVVVPLAIGSYEDRILCDVLPMDAGHILLGRPWQSDRRVIHDGFTNRYSFMFKGKKTTLIPLTPQEANKVKQAMFSKRPILLLVYKEALTTLANLAPADPSELTSLLQKYNDVFPEDSPDGLPPIRGIEHQIDFVPGATLPNRPAYRTNPMETKELQRQVDELMTKGHIRESMSPCAVPVLLVPKKDGSWRMCVDCRAINNITVKYRHPIPRLDDMLDELHGSCIFSKIDLKSGYHQIRMKEGDEWKTAFKTKHGLYECTLAAPLTEVIKKDVGFKWEEAQEKAFQALKEKLTNAPILILPDFLKTFEIECDASGIGIGAVLMQDKKPIAYFSEKLGGATLNYPTYDKELYALVRALQTWQHYLWPKEFVIHTDHESLKHLKGQQNSIKDMQDETDLRTNPFQEGGHDMTMDEQDSELKPPEQLVAEEQHVAEEALADPTGPMTRSKTRLLNQAVSGLLRHLDQPTSEVIQTTLVSITAQDN</sequence>
<keyword evidence="5" id="KW-0695">RNA-directed DNA polymerase</keyword>
<feature type="compositionally biased region" description="Basic and acidic residues" evidence="1">
    <location>
        <begin position="57"/>
        <end position="78"/>
    </location>
</feature>
<keyword evidence="5" id="KW-0808">Transferase</keyword>
<dbReference type="EMBL" id="JAEFBK010000208">
    <property type="protein sequence ID" value="KAG7527890.1"/>
    <property type="molecule type" value="Genomic_DNA"/>
</dbReference>
<keyword evidence="5" id="KW-0548">Nucleotidyltransferase</keyword>
<dbReference type="InterPro" id="IPR041577">
    <property type="entry name" value="RT_RNaseH_2"/>
</dbReference>
<feature type="domain" description="Reverse transcriptase/retrotransposon-derived protein RNase H-like" evidence="4">
    <location>
        <begin position="598"/>
        <end position="692"/>
    </location>
</feature>
<dbReference type="CDD" id="cd00303">
    <property type="entry name" value="retropepsin_like"/>
    <property type="match status" value="1"/>
</dbReference>
<dbReference type="InterPro" id="IPR000477">
    <property type="entry name" value="RT_dom"/>
</dbReference>
<evidence type="ECO:0000313" key="6">
    <source>
        <dbReference type="Proteomes" id="UP000694240"/>
    </source>
</evidence>
<feature type="domain" description="Reverse transcriptase" evidence="2">
    <location>
        <begin position="504"/>
        <end position="595"/>
    </location>
</feature>
<feature type="domain" description="Retrotransposon gag" evidence="3">
    <location>
        <begin position="138"/>
        <end position="197"/>
    </location>
</feature>
<comment type="caution">
    <text evidence="5">The sequence shown here is derived from an EMBL/GenBank/DDBJ whole genome shotgun (WGS) entry which is preliminary data.</text>
</comment>
<dbReference type="CDD" id="cd09274">
    <property type="entry name" value="RNase_HI_RT_Ty3"/>
    <property type="match status" value="1"/>
</dbReference>
<feature type="non-terminal residue" evidence="5">
    <location>
        <position position="803"/>
    </location>
</feature>